<dbReference type="Proteomes" id="UP001205920">
    <property type="component" value="Unassembled WGS sequence"/>
</dbReference>
<dbReference type="EMBL" id="JAEUWV010000001">
    <property type="protein sequence ID" value="MCO6393423.1"/>
    <property type="molecule type" value="Genomic_DNA"/>
</dbReference>
<dbReference type="AlphaFoldDB" id="A0AAW5HPN1"/>
<evidence type="ECO:0000313" key="1">
    <source>
        <dbReference type="EMBL" id="MCO6393423.1"/>
    </source>
</evidence>
<evidence type="ECO:0008006" key="3">
    <source>
        <dbReference type="Google" id="ProtNLM"/>
    </source>
</evidence>
<dbReference type="RefSeq" id="WP_252930757.1">
    <property type="nucleotide sequence ID" value="NZ_JAEUWV010000001.1"/>
</dbReference>
<protein>
    <recommendedName>
        <fullName evidence="3">Secreted protein</fullName>
    </recommendedName>
</protein>
<evidence type="ECO:0000313" key="2">
    <source>
        <dbReference type="Proteomes" id="UP001205920"/>
    </source>
</evidence>
<accession>A0AAW5HPN1</accession>
<sequence length="310" mass="33250">MFGPLTITAAVFVLTACSAEEPDPFADIPEFAVESPVVQVLSQGQNPQVWKYEDGASADSETTAPQRVALSHAIAQYPGEEGSEPVIAREHERDTVTLTVSTHTTESNNEGAVRQVDLVAEGLEHSDLAMQNSLTSNEGFQMRWHSDPSGTVSAVQLMPTADSDEEGRAIAEQNLLELMSWQVVFPDEPVGVGGSWKVEQRGLGASDMLRTTTYTLESAQDATLELKVDVQERPLKRSITIDNEVAGALDGTTLHVVSNTSHSEGSLTVDLHSPLPVGGSVLTATRLVYGSDEADTRVAQDTTSVVDYNV</sequence>
<reference evidence="1 2" key="1">
    <citation type="submission" date="2021-01" db="EMBL/GenBank/DDBJ databases">
        <title>Identification and Characterization of Corynebacterium sp.</title>
        <authorList>
            <person name="Luo Q."/>
            <person name="Qu P."/>
            <person name="Chen Q."/>
        </authorList>
    </citation>
    <scope>NUCLEOTIDE SEQUENCE [LARGE SCALE GENOMIC DNA]</scope>
    <source>
        <strain evidence="1 2">MC-18</strain>
    </source>
</reference>
<comment type="caution">
    <text evidence="1">The sequence shown here is derived from an EMBL/GenBank/DDBJ whole genome shotgun (WGS) entry which is preliminary data.</text>
</comment>
<proteinExistence type="predicted"/>
<gene>
    <name evidence="1" type="ORF">JMN37_00265</name>
</gene>
<name>A0AAW5HPN1_9CORY</name>
<organism evidence="1 2">
    <name type="scientific">Corynebacterium lipophilum</name>
    <dbReference type="NCBI Taxonomy" id="2804918"/>
    <lineage>
        <taxon>Bacteria</taxon>
        <taxon>Bacillati</taxon>
        <taxon>Actinomycetota</taxon>
        <taxon>Actinomycetes</taxon>
        <taxon>Mycobacteriales</taxon>
        <taxon>Corynebacteriaceae</taxon>
        <taxon>Corynebacterium</taxon>
    </lineage>
</organism>
<keyword evidence="2" id="KW-1185">Reference proteome</keyword>